<feature type="compositionally biased region" description="Low complexity" evidence="6">
    <location>
        <begin position="152"/>
        <end position="172"/>
    </location>
</feature>
<evidence type="ECO:0000256" key="7">
    <source>
        <dbReference type="SAM" id="SignalP"/>
    </source>
</evidence>
<accession>A0ABN3AXX3</accession>
<comment type="caution">
    <text evidence="8">The sequence shown here is derived from an EMBL/GenBank/DDBJ whole genome shotgun (WGS) entry which is preliminary data.</text>
</comment>
<comment type="subcellular location">
    <subcellularLocation>
        <location evidence="1">Cell envelope</location>
    </subcellularLocation>
</comment>
<keyword evidence="3" id="KW-0479">Metal-binding</keyword>
<keyword evidence="4 7" id="KW-0732">Signal</keyword>
<gene>
    <name evidence="8" type="ORF">GCM10009846_29110</name>
</gene>
<evidence type="ECO:0000256" key="1">
    <source>
        <dbReference type="ARBA" id="ARBA00004196"/>
    </source>
</evidence>
<proteinExistence type="inferred from homology"/>
<keyword evidence="2 5" id="KW-0813">Transport</keyword>
<evidence type="ECO:0000313" key="9">
    <source>
        <dbReference type="Proteomes" id="UP001501599"/>
    </source>
</evidence>
<evidence type="ECO:0000256" key="5">
    <source>
        <dbReference type="RuleBase" id="RU003512"/>
    </source>
</evidence>
<dbReference type="InterPro" id="IPR006127">
    <property type="entry name" value="ZnuA-like"/>
</dbReference>
<dbReference type="Pfam" id="PF01297">
    <property type="entry name" value="ZnuA"/>
    <property type="match status" value="2"/>
</dbReference>
<protein>
    <recommendedName>
        <fullName evidence="10">Zinc ABC transporter substrate-binding protein</fullName>
    </recommendedName>
</protein>
<dbReference type="Proteomes" id="UP001501599">
    <property type="component" value="Unassembled WGS sequence"/>
</dbReference>
<evidence type="ECO:0000256" key="2">
    <source>
        <dbReference type="ARBA" id="ARBA00022448"/>
    </source>
</evidence>
<dbReference type="SUPFAM" id="SSF53807">
    <property type="entry name" value="Helical backbone' metal receptor"/>
    <property type="match status" value="1"/>
</dbReference>
<feature type="compositionally biased region" description="Acidic residues" evidence="6">
    <location>
        <begin position="140"/>
        <end position="151"/>
    </location>
</feature>
<reference evidence="8 9" key="1">
    <citation type="journal article" date="2019" name="Int. J. Syst. Evol. Microbiol.">
        <title>The Global Catalogue of Microorganisms (GCM) 10K type strain sequencing project: providing services to taxonomists for standard genome sequencing and annotation.</title>
        <authorList>
            <consortium name="The Broad Institute Genomics Platform"/>
            <consortium name="The Broad Institute Genome Sequencing Center for Infectious Disease"/>
            <person name="Wu L."/>
            <person name="Ma J."/>
        </authorList>
    </citation>
    <scope>NUCLEOTIDE SEQUENCE [LARGE SCALE GENOMIC DNA]</scope>
    <source>
        <strain evidence="8 9">JCM 16026</strain>
    </source>
</reference>
<evidence type="ECO:0000256" key="3">
    <source>
        <dbReference type="ARBA" id="ARBA00022723"/>
    </source>
</evidence>
<feature type="signal peptide" evidence="7">
    <location>
        <begin position="1"/>
        <end position="22"/>
    </location>
</feature>
<feature type="region of interest" description="Disordered" evidence="6">
    <location>
        <begin position="126"/>
        <end position="200"/>
    </location>
</feature>
<sequence length="382" mass="39400">MPRLSTRIALPAVVLASAVALAGCSASAGAGAGDDGSLRIVATTTQMGDVVREIVGDDAEVTQLLQPGQSAHSYDPTPEALTALANADVLVINGAGLEEWLDDTIEASGFDGELVDASADVHLHEGQGHEHGEEGHSEEEHAEEEHADEASADPAASGASAEPAASESANEPAESESADEHAEEEHDHDHGGSDPHVWSDPHQVVHMAETIGTAIAAADGADADAIDAATDAYVAQLEELDAWVHGSIDQVPAEQRLLVTNHDTFSYLAEATDMTIVGSVMPSFDDNAEPSAADIDALVSAIRDSGVRAVFSETSIDPQIAETIASEADVQVYSGEDALYADSLGAEGTPGATYVGSVVHNVTLIVESWGVEPLPVPDTLAE</sequence>
<feature type="chain" id="PRO_5047162928" description="Zinc ABC transporter substrate-binding protein" evidence="7">
    <location>
        <begin position="23"/>
        <end position="382"/>
    </location>
</feature>
<evidence type="ECO:0000256" key="4">
    <source>
        <dbReference type="ARBA" id="ARBA00022729"/>
    </source>
</evidence>
<feature type="compositionally biased region" description="Basic and acidic residues" evidence="6">
    <location>
        <begin position="178"/>
        <end position="199"/>
    </location>
</feature>
<dbReference type="RefSeq" id="WP_344344812.1">
    <property type="nucleotide sequence ID" value="NZ_BAAAQT010000008.1"/>
</dbReference>
<dbReference type="InterPro" id="IPR006129">
    <property type="entry name" value="AdhesinB"/>
</dbReference>
<evidence type="ECO:0000256" key="6">
    <source>
        <dbReference type="SAM" id="MobiDB-lite"/>
    </source>
</evidence>
<dbReference type="PANTHER" id="PTHR42953">
    <property type="entry name" value="HIGH-AFFINITY ZINC UPTAKE SYSTEM PROTEIN ZNUA-RELATED"/>
    <property type="match status" value="1"/>
</dbReference>
<dbReference type="PRINTS" id="PR00691">
    <property type="entry name" value="ADHESINB"/>
</dbReference>
<dbReference type="EMBL" id="BAAAQT010000008">
    <property type="protein sequence ID" value="GAA2176215.1"/>
    <property type="molecule type" value="Genomic_DNA"/>
</dbReference>
<dbReference type="PRINTS" id="PR00690">
    <property type="entry name" value="ADHESNFAMILY"/>
</dbReference>
<name>A0ABN3AXX3_9MICO</name>
<dbReference type="PANTHER" id="PTHR42953:SF1">
    <property type="entry name" value="METAL-BINDING PROTEIN HI_0362-RELATED"/>
    <property type="match status" value="1"/>
</dbReference>
<comment type="similarity">
    <text evidence="5">Belongs to the bacterial solute-binding protein 9 family.</text>
</comment>
<dbReference type="Gene3D" id="3.40.50.1980">
    <property type="entry name" value="Nitrogenase molybdenum iron protein domain"/>
    <property type="match status" value="3"/>
</dbReference>
<feature type="compositionally biased region" description="Basic and acidic residues" evidence="6">
    <location>
        <begin position="126"/>
        <end position="139"/>
    </location>
</feature>
<keyword evidence="9" id="KW-1185">Reference proteome</keyword>
<evidence type="ECO:0000313" key="8">
    <source>
        <dbReference type="EMBL" id="GAA2176215.1"/>
    </source>
</evidence>
<organism evidence="8 9">
    <name type="scientific">Agrococcus versicolor</name>
    <dbReference type="NCBI Taxonomy" id="501482"/>
    <lineage>
        <taxon>Bacteria</taxon>
        <taxon>Bacillati</taxon>
        <taxon>Actinomycetota</taxon>
        <taxon>Actinomycetes</taxon>
        <taxon>Micrococcales</taxon>
        <taxon>Microbacteriaceae</taxon>
        <taxon>Agrococcus</taxon>
    </lineage>
</organism>
<dbReference type="PROSITE" id="PS51257">
    <property type="entry name" value="PROKAR_LIPOPROTEIN"/>
    <property type="match status" value="1"/>
</dbReference>
<dbReference type="InterPro" id="IPR050492">
    <property type="entry name" value="Bact_metal-bind_prot9"/>
</dbReference>
<evidence type="ECO:0008006" key="10">
    <source>
        <dbReference type="Google" id="ProtNLM"/>
    </source>
</evidence>
<dbReference type="InterPro" id="IPR006128">
    <property type="entry name" value="Lipoprotein_PsaA-like"/>
</dbReference>